<gene>
    <name evidence="1" type="ORF">RWD45_01900</name>
</gene>
<proteinExistence type="predicted"/>
<dbReference type="Proteomes" id="UP001275315">
    <property type="component" value="Unassembled WGS sequence"/>
</dbReference>
<accession>A0ABU5CMW7</accession>
<dbReference type="EMBL" id="JAWDIQ010000001">
    <property type="protein sequence ID" value="MDY0407585.1"/>
    <property type="molecule type" value="Genomic_DNA"/>
</dbReference>
<dbReference type="SUPFAM" id="SSF52540">
    <property type="entry name" value="P-loop containing nucleoside triphosphate hydrolases"/>
    <property type="match status" value="1"/>
</dbReference>
<organism evidence="1 2">
    <name type="scientific">Paracerasibacillus soli</name>
    <dbReference type="NCBI Taxonomy" id="480284"/>
    <lineage>
        <taxon>Bacteria</taxon>
        <taxon>Bacillati</taxon>
        <taxon>Bacillota</taxon>
        <taxon>Bacilli</taxon>
        <taxon>Bacillales</taxon>
        <taxon>Bacillaceae</taxon>
        <taxon>Paracerasibacillus</taxon>
    </lineage>
</organism>
<dbReference type="InterPro" id="IPR027417">
    <property type="entry name" value="P-loop_NTPase"/>
</dbReference>
<dbReference type="Gene3D" id="3.40.50.300">
    <property type="entry name" value="P-loop containing nucleotide triphosphate hydrolases"/>
    <property type="match status" value="1"/>
</dbReference>
<protein>
    <submittedName>
        <fullName evidence="1">Uncharacterized protein</fullName>
    </submittedName>
</protein>
<reference evidence="1 2" key="1">
    <citation type="submission" date="2023-10" db="EMBL/GenBank/DDBJ databases">
        <title>Virgibacillus soli CC-YMP-6 genome.</title>
        <authorList>
            <person name="Miliotis G."/>
            <person name="Sengupta P."/>
            <person name="Hameed A."/>
            <person name="Chuvochina M."/>
            <person name="Mcdonagh F."/>
            <person name="Simpson A.C."/>
            <person name="Singh N.K."/>
            <person name="Rekha P.D."/>
            <person name="Raman K."/>
            <person name="Hugenholtz P."/>
            <person name="Venkateswaran K."/>
        </authorList>
    </citation>
    <scope>NUCLEOTIDE SEQUENCE [LARGE SCALE GENOMIC DNA]</scope>
    <source>
        <strain evidence="1 2">CC-YMP-6</strain>
    </source>
</reference>
<evidence type="ECO:0000313" key="2">
    <source>
        <dbReference type="Proteomes" id="UP001275315"/>
    </source>
</evidence>
<dbReference type="RefSeq" id="WP_320378389.1">
    <property type="nucleotide sequence ID" value="NZ_JAWDIQ010000001.1"/>
</dbReference>
<sequence length="55" mass="6343">MQIKLHNINKTYKTGMESIHVLKNLHITIESGNWLTITGPSGLWKNDIITLYISY</sequence>
<comment type="caution">
    <text evidence="1">The sequence shown here is derived from an EMBL/GenBank/DDBJ whole genome shotgun (WGS) entry which is preliminary data.</text>
</comment>
<evidence type="ECO:0000313" key="1">
    <source>
        <dbReference type="EMBL" id="MDY0407585.1"/>
    </source>
</evidence>
<name>A0ABU5CMW7_9BACI</name>
<keyword evidence="2" id="KW-1185">Reference proteome</keyword>